<feature type="domain" description="Fe2OG dioxygenase" evidence="3">
    <location>
        <begin position="199"/>
        <end position="331"/>
    </location>
</feature>
<dbReference type="AlphaFoldDB" id="A0AAX6MFC0"/>
<comment type="caution">
    <text evidence="4">The sequence shown here is derived from an EMBL/GenBank/DDBJ whole genome shotgun (WGS) entry which is preliminary data.</text>
</comment>
<dbReference type="GO" id="GO:0016491">
    <property type="term" value="F:oxidoreductase activity"/>
    <property type="evidence" value="ECO:0007669"/>
    <property type="project" value="UniProtKB-KW"/>
</dbReference>
<dbReference type="Pfam" id="PF03171">
    <property type="entry name" value="2OG-FeII_Oxy"/>
    <property type="match status" value="1"/>
</dbReference>
<protein>
    <recommendedName>
        <fullName evidence="3">Fe2OG dioxygenase domain-containing protein</fullName>
    </recommendedName>
</protein>
<keyword evidence="2" id="KW-0408">Iron</keyword>
<dbReference type="PROSITE" id="PS51471">
    <property type="entry name" value="FE2OG_OXY"/>
    <property type="match status" value="1"/>
</dbReference>
<dbReference type="Proteomes" id="UP001369815">
    <property type="component" value="Unassembled WGS sequence"/>
</dbReference>
<dbReference type="InterPro" id="IPR005123">
    <property type="entry name" value="Oxoglu/Fe-dep_dioxygenase_dom"/>
</dbReference>
<keyword evidence="5" id="KW-1185">Reference proteome</keyword>
<dbReference type="GO" id="GO:0044283">
    <property type="term" value="P:small molecule biosynthetic process"/>
    <property type="evidence" value="ECO:0007669"/>
    <property type="project" value="UniProtKB-ARBA"/>
</dbReference>
<sequence length="369" mass="40425">MFPWPRTLDASPVFSINQLTATSSGRNRFIAEFISHLKLHGFARIRNSGVAPESIKELFRQHRNFFNLPLPAKLTVRHPGGVAPARGYSPWAYEKTAVLRPDLHAAPGVDTLISSPSHQIEFSARSVGLIGSSKTQLLDAREQFAIGPPGDSSFPTPQLAESLLPDFNAATRDAYHEIAKTCSKLVLAIELGLGVPLGTFDSLATGELGAELNLNFYPEVEHNVLNDNNGSDVAMRRIWPHSDLGIISALFQDGVGASGLELEVRGSREGNCEFAPVPIEQEGDVLLLVSNTLERWTNGDLRAALHRVGLPPGSTTSRVPERRSAVMFFRALPTADIGPKPHFISTENPARYDHITAGDYLKRHNKRLY</sequence>
<comment type="similarity">
    <text evidence="1 2">Belongs to the iron/ascorbate-dependent oxidoreductase family.</text>
</comment>
<evidence type="ECO:0000259" key="3">
    <source>
        <dbReference type="PROSITE" id="PS51471"/>
    </source>
</evidence>
<dbReference type="GO" id="GO:0046872">
    <property type="term" value="F:metal ion binding"/>
    <property type="evidence" value="ECO:0007669"/>
    <property type="project" value="UniProtKB-KW"/>
</dbReference>
<dbReference type="InterPro" id="IPR044861">
    <property type="entry name" value="IPNS-like_FE2OG_OXY"/>
</dbReference>
<organism evidence="4 5">
    <name type="scientific">Daldinia eschscholtzii</name>
    <dbReference type="NCBI Taxonomy" id="292717"/>
    <lineage>
        <taxon>Eukaryota</taxon>
        <taxon>Fungi</taxon>
        <taxon>Dikarya</taxon>
        <taxon>Ascomycota</taxon>
        <taxon>Pezizomycotina</taxon>
        <taxon>Sordariomycetes</taxon>
        <taxon>Xylariomycetidae</taxon>
        <taxon>Xylariales</taxon>
        <taxon>Hypoxylaceae</taxon>
        <taxon>Daldinia</taxon>
    </lineage>
</organism>
<evidence type="ECO:0000313" key="4">
    <source>
        <dbReference type="EMBL" id="KAK6951350.1"/>
    </source>
</evidence>
<name>A0AAX6MFC0_9PEZI</name>
<dbReference type="PANTHER" id="PTHR47990">
    <property type="entry name" value="2-OXOGLUTARATE (2OG) AND FE(II)-DEPENDENT OXYGENASE SUPERFAMILY PROTEIN-RELATED"/>
    <property type="match status" value="1"/>
</dbReference>
<reference evidence="4 5" key="1">
    <citation type="journal article" date="2024" name="Front Chem Biol">
        <title>Unveiling the potential of Daldinia eschscholtzii MFLUCC 19-0629 through bioactivity and bioinformatics studies for enhanced sustainable agriculture production.</title>
        <authorList>
            <person name="Brooks S."/>
            <person name="Weaver J.A."/>
            <person name="Klomchit A."/>
            <person name="Alharthi S.A."/>
            <person name="Onlamun T."/>
            <person name="Nurani R."/>
            <person name="Vong T.K."/>
            <person name="Alberti F."/>
            <person name="Greco C."/>
        </authorList>
    </citation>
    <scope>NUCLEOTIDE SEQUENCE [LARGE SCALE GENOMIC DNA]</scope>
    <source>
        <strain evidence="4">MFLUCC 19-0629</strain>
    </source>
</reference>
<dbReference type="Pfam" id="PF14226">
    <property type="entry name" value="DIOX_N"/>
    <property type="match status" value="1"/>
</dbReference>
<keyword evidence="2" id="KW-0479">Metal-binding</keyword>
<proteinExistence type="inferred from homology"/>
<dbReference type="InterPro" id="IPR026992">
    <property type="entry name" value="DIOX_N"/>
</dbReference>
<evidence type="ECO:0000256" key="2">
    <source>
        <dbReference type="RuleBase" id="RU003682"/>
    </source>
</evidence>
<dbReference type="SUPFAM" id="SSF51197">
    <property type="entry name" value="Clavaminate synthase-like"/>
    <property type="match status" value="1"/>
</dbReference>
<dbReference type="InterPro" id="IPR050231">
    <property type="entry name" value="Iron_ascorbate_oxido_reductase"/>
</dbReference>
<dbReference type="Gene3D" id="2.60.120.330">
    <property type="entry name" value="B-lactam Antibiotic, Isopenicillin N Synthase, Chain"/>
    <property type="match status" value="1"/>
</dbReference>
<accession>A0AAX6MFC0</accession>
<evidence type="ECO:0000313" key="5">
    <source>
        <dbReference type="Proteomes" id="UP001369815"/>
    </source>
</evidence>
<dbReference type="InterPro" id="IPR027443">
    <property type="entry name" value="IPNS-like_sf"/>
</dbReference>
<evidence type="ECO:0000256" key="1">
    <source>
        <dbReference type="ARBA" id="ARBA00008056"/>
    </source>
</evidence>
<dbReference type="EMBL" id="JBANMG010000007">
    <property type="protein sequence ID" value="KAK6951350.1"/>
    <property type="molecule type" value="Genomic_DNA"/>
</dbReference>
<gene>
    <name evidence="4" type="ORF">Daesc_007884</name>
</gene>
<keyword evidence="2" id="KW-0560">Oxidoreductase</keyword>